<sequence length="175" mass="20292">MNTKNYSLLSYIFKMLLIYVVASCTLTAKNPAQNEVNLYCPNDLNIVEIYCYSIGDKLDQDQYYTIGFFRYSISSREITKDSLETFRMSDEFVIYPFMNSYNCEFYMASRDTLLLAKEKKEISRQLITNIRKFADLTGNCCTDNHDSSGIFLISFDQDIWNPSPPFSPPLNEKDG</sequence>
<accession>A0A6L3ZEX6</accession>
<evidence type="ECO:0000256" key="1">
    <source>
        <dbReference type="SAM" id="Phobius"/>
    </source>
</evidence>
<keyword evidence="1" id="KW-1133">Transmembrane helix</keyword>
<gene>
    <name evidence="2" type="ORF">F8C82_11935</name>
</gene>
<evidence type="ECO:0000313" key="3">
    <source>
        <dbReference type="Proteomes" id="UP000484164"/>
    </source>
</evidence>
<name>A0A6L3ZEX6_9FLAO</name>
<organism evidence="2 3">
    <name type="scientific">Phaeocystidibacter marisrubri</name>
    <dbReference type="NCBI Taxonomy" id="1577780"/>
    <lineage>
        <taxon>Bacteria</taxon>
        <taxon>Pseudomonadati</taxon>
        <taxon>Bacteroidota</taxon>
        <taxon>Flavobacteriia</taxon>
        <taxon>Flavobacteriales</taxon>
        <taxon>Phaeocystidibacteraceae</taxon>
        <taxon>Phaeocystidibacter</taxon>
    </lineage>
</organism>
<keyword evidence="1" id="KW-0812">Transmembrane</keyword>
<reference evidence="2 3" key="1">
    <citation type="submission" date="2019-10" db="EMBL/GenBank/DDBJ databases">
        <title>Genome sequence of Phaeocystidibacter marisrubri JCM30614 (type strain).</title>
        <authorList>
            <person name="Bowman J.P."/>
        </authorList>
    </citation>
    <scope>NUCLEOTIDE SEQUENCE [LARGE SCALE GENOMIC DNA]</scope>
    <source>
        <strain evidence="2 3">JCM 30614</strain>
    </source>
</reference>
<feature type="transmembrane region" description="Helical" evidence="1">
    <location>
        <begin position="6"/>
        <end position="28"/>
    </location>
</feature>
<comment type="caution">
    <text evidence="2">The sequence shown here is derived from an EMBL/GenBank/DDBJ whole genome shotgun (WGS) entry which is preliminary data.</text>
</comment>
<proteinExistence type="predicted"/>
<evidence type="ECO:0000313" key="2">
    <source>
        <dbReference type="EMBL" id="KAB2816385.1"/>
    </source>
</evidence>
<keyword evidence="1" id="KW-0472">Membrane</keyword>
<dbReference type="EMBL" id="WBVQ01000002">
    <property type="protein sequence ID" value="KAB2816385.1"/>
    <property type="molecule type" value="Genomic_DNA"/>
</dbReference>
<dbReference type="RefSeq" id="WP_151693812.1">
    <property type="nucleotide sequence ID" value="NZ_BMGX01000001.1"/>
</dbReference>
<keyword evidence="3" id="KW-1185">Reference proteome</keyword>
<dbReference type="AlphaFoldDB" id="A0A6L3ZEX6"/>
<dbReference type="Proteomes" id="UP000484164">
    <property type="component" value="Unassembled WGS sequence"/>
</dbReference>
<protein>
    <submittedName>
        <fullName evidence="2">Uncharacterized protein</fullName>
    </submittedName>
</protein>